<proteinExistence type="predicted"/>
<sequence length="177" mass="20679">MHVTKSSPSEKSLIPENFSPVQYSDSFTTAFKSNRSLHVDDLVYAFFDTSPKWIEKLFILRNAIVKMLGLKVSEVNDRKRQRELFKVEKGNSLGLFKVFDKSENEALLGEDDKHLDFRILFHLINKGDNHYVFTLTTPVRFHNAFGRFYFTIIKPFHQFIVPAMMKNIIKKVTTDKN</sequence>
<evidence type="ECO:0000313" key="2">
    <source>
        <dbReference type="Proteomes" id="UP000030185"/>
    </source>
</evidence>
<protein>
    <recommendedName>
        <fullName evidence="3">DUF2867 domain-containing protein</fullName>
    </recommendedName>
</protein>
<comment type="caution">
    <text evidence="1">The sequence shown here is derived from an EMBL/GenBank/DDBJ whole genome shotgun (WGS) entry which is preliminary data.</text>
</comment>
<evidence type="ECO:0008006" key="3">
    <source>
        <dbReference type="Google" id="ProtNLM"/>
    </source>
</evidence>
<dbReference type="OrthoDB" id="7058586at2"/>
<dbReference type="RefSeq" id="WP_052430062.1">
    <property type="nucleotide sequence ID" value="NZ_BBLT01000003.1"/>
</dbReference>
<accession>A0A098LCW7</accession>
<keyword evidence="2" id="KW-1185">Reference proteome</keyword>
<dbReference type="STRING" id="153721.MYP_1964"/>
<dbReference type="Proteomes" id="UP000030185">
    <property type="component" value="Unassembled WGS sequence"/>
</dbReference>
<gene>
    <name evidence="1" type="ORF">MYP_1964</name>
</gene>
<evidence type="ECO:0000313" key="1">
    <source>
        <dbReference type="EMBL" id="GAL84736.1"/>
    </source>
</evidence>
<dbReference type="eggNOG" id="ENOG5032YG3">
    <property type="taxonomic scope" value="Bacteria"/>
</dbReference>
<dbReference type="EMBL" id="BBLT01000003">
    <property type="protein sequence ID" value="GAL84736.1"/>
    <property type="molecule type" value="Genomic_DNA"/>
</dbReference>
<dbReference type="InterPro" id="IPR021295">
    <property type="entry name" value="DUF2867"/>
</dbReference>
<dbReference type="AlphaFoldDB" id="A0A098LCW7"/>
<reference evidence="1 2" key="1">
    <citation type="submission" date="2014-09" db="EMBL/GenBank/DDBJ databases">
        <title>Sporocytophaga myxococcoides PG-01 genome sequencing.</title>
        <authorList>
            <person name="Liu L."/>
            <person name="Gao P.J."/>
            <person name="Chen G.J."/>
            <person name="Wang L.S."/>
        </authorList>
    </citation>
    <scope>NUCLEOTIDE SEQUENCE [LARGE SCALE GENOMIC DNA]</scope>
    <source>
        <strain evidence="1 2">PG-01</strain>
    </source>
</reference>
<organism evidence="1 2">
    <name type="scientific">Sporocytophaga myxococcoides</name>
    <dbReference type="NCBI Taxonomy" id="153721"/>
    <lineage>
        <taxon>Bacteria</taxon>
        <taxon>Pseudomonadati</taxon>
        <taxon>Bacteroidota</taxon>
        <taxon>Cytophagia</taxon>
        <taxon>Cytophagales</taxon>
        <taxon>Cytophagaceae</taxon>
        <taxon>Sporocytophaga</taxon>
    </lineage>
</organism>
<dbReference type="Pfam" id="PF11066">
    <property type="entry name" value="DUF2867"/>
    <property type="match status" value="1"/>
</dbReference>
<name>A0A098LCW7_9BACT</name>